<reference evidence="2" key="1">
    <citation type="journal article" date="2019" name="Science">
        <title>Mutation of a bHLH transcription factor allowed almond domestication.</title>
        <authorList>
            <person name="Sanchez-Perez R."/>
            <person name="Pavan S."/>
            <person name="Mazzeo R."/>
            <person name="Moldovan C."/>
            <person name="Aiese Cigliano R."/>
            <person name="Del Cueto J."/>
            <person name="Ricciardi F."/>
            <person name="Lotti C."/>
            <person name="Ricciardi L."/>
            <person name="Dicenta F."/>
            <person name="Lopez-Marques R.L."/>
            <person name="Lindberg Moller B."/>
        </authorList>
    </citation>
    <scope>NUCLEOTIDE SEQUENCE</scope>
</reference>
<dbReference type="PANTHER" id="PTHR34360:SF1">
    <property type="entry name" value="OS08G0519400 PROTEIN"/>
    <property type="match status" value="1"/>
</dbReference>
<feature type="coiled-coil region" evidence="1">
    <location>
        <begin position="171"/>
        <end position="212"/>
    </location>
</feature>
<dbReference type="EMBL" id="AP019297">
    <property type="protein sequence ID" value="BBG92800.1"/>
    <property type="molecule type" value="Genomic_DNA"/>
</dbReference>
<evidence type="ECO:0000313" key="2">
    <source>
        <dbReference type="EMBL" id="BBG92800.1"/>
    </source>
</evidence>
<keyword evidence="1" id="KW-0175">Coiled coil</keyword>
<sequence length="418" mass="47484">MVHCAMGQPTWYKFSSFERLSDSHLEKRAFLSFISDHCTLGCPNSLMATSKILVFSIFLALLFSRITADPPLPNDGASASAPEVAGSSLKLKLELLQLKISLLESSLDEKNRELKEKDESIRQMEKIIQEKSNSIALIQSGIESVQGRDSLDVVELTDKSHVQAGGLEKQVKRLREDIIMQNKRKDELETRASIAEQKIRELSLKLENLQKVSDGQKIGIRRTERDLQVAEEEMMKEKFGISSISRDLTEALEMKTQVEVWAELNIESIRTKWIPSLKKQSFAFIAYLKPHIQSIATNTVDVYHSSKSSIAPLVFKVQKLADPYIQEAKKFTDPYIDQVAMVTRPHFDKVSVVLQPCAEKVIYAYGQFIRTATFYHHEVEEMLKGNEFTQSLASMEVAWFAVSFIQHSSSFQKKDKEA</sequence>
<dbReference type="PANTHER" id="PTHR34360">
    <property type="entry name" value="OS08G0519400 PROTEIN"/>
    <property type="match status" value="1"/>
</dbReference>
<name>A0A4Y1QLP9_PRUDU</name>
<dbReference type="AlphaFoldDB" id="A0A4Y1QLP9"/>
<feature type="coiled-coil region" evidence="1">
    <location>
        <begin position="93"/>
        <end position="134"/>
    </location>
</feature>
<evidence type="ECO:0000256" key="1">
    <source>
        <dbReference type="SAM" id="Coils"/>
    </source>
</evidence>
<gene>
    <name evidence="2" type="ORF">Prudu_000633</name>
</gene>
<accession>A0A4Y1QLP9</accession>
<proteinExistence type="predicted"/>
<organism evidence="2">
    <name type="scientific">Prunus dulcis</name>
    <name type="common">Almond</name>
    <name type="synonym">Amygdalus dulcis</name>
    <dbReference type="NCBI Taxonomy" id="3755"/>
    <lineage>
        <taxon>Eukaryota</taxon>
        <taxon>Viridiplantae</taxon>
        <taxon>Streptophyta</taxon>
        <taxon>Embryophyta</taxon>
        <taxon>Tracheophyta</taxon>
        <taxon>Spermatophyta</taxon>
        <taxon>Magnoliopsida</taxon>
        <taxon>eudicotyledons</taxon>
        <taxon>Gunneridae</taxon>
        <taxon>Pentapetalae</taxon>
        <taxon>rosids</taxon>
        <taxon>fabids</taxon>
        <taxon>Rosales</taxon>
        <taxon>Rosaceae</taxon>
        <taxon>Amygdaloideae</taxon>
        <taxon>Amygdaleae</taxon>
        <taxon>Prunus</taxon>
    </lineage>
</organism>
<protein>
    <submittedName>
        <fullName evidence="2">Myosin heavy chain-related protein</fullName>
    </submittedName>
</protein>